<protein>
    <submittedName>
        <fullName evidence="2">Uncharacterized protein</fullName>
    </submittedName>
</protein>
<name>A0A4Y8PDF8_9BACT</name>
<evidence type="ECO:0000313" key="3">
    <source>
        <dbReference type="Proteomes" id="UP000297713"/>
    </source>
</evidence>
<sequence>MFCAQLLGIELNPCGLTKTGYLGWASPLQEEQDFFLAYFTTSGAGFTGWALLKPSRFIKKEKIQVQ</sequence>
<reference evidence="2 3" key="1">
    <citation type="submission" date="2016-05" db="EMBL/GenBank/DDBJ databases">
        <title>Diversity and Homogeneity among Thermoacidophilic Verrucomicrobia Methanotrophs Linked with Geographical Origin.</title>
        <authorList>
            <person name="Erikstad H.-A."/>
            <person name="Smestad N.B."/>
            <person name="Ceballos R.M."/>
            <person name="Birkeland N.-K."/>
        </authorList>
    </citation>
    <scope>NUCLEOTIDE SEQUENCE [LARGE SCALE GENOMIC DNA]</scope>
    <source>
        <strain evidence="2 3">Phi</strain>
    </source>
</reference>
<keyword evidence="3" id="KW-1185">Reference proteome</keyword>
<proteinExistence type="predicted"/>
<organism evidence="2 3">
    <name type="scientific">Methylacidiphilum caldifontis</name>
    <dbReference type="NCBI Taxonomy" id="2795386"/>
    <lineage>
        <taxon>Bacteria</taxon>
        <taxon>Pseudomonadati</taxon>
        <taxon>Verrucomicrobiota</taxon>
        <taxon>Methylacidiphilae</taxon>
        <taxon>Methylacidiphilales</taxon>
        <taxon>Methylacidiphilaceae</taxon>
        <taxon>Methylacidiphilum (ex Ratnadevi et al. 2023)</taxon>
    </lineage>
</organism>
<evidence type="ECO:0000313" key="2">
    <source>
        <dbReference type="EMBL" id="TFE68024.1"/>
    </source>
</evidence>
<keyword evidence="1" id="KW-0472">Membrane</keyword>
<accession>A0A4Y8PDF8</accession>
<keyword evidence="1" id="KW-1133">Transmembrane helix</keyword>
<dbReference type="EMBL" id="LXQC01000144">
    <property type="protein sequence ID" value="TFE68024.1"/>
    <property type="molecule type" value="Genomic_DNA"/>
</dbReference>
<gene>
    <name evidence="2" type="ORF">A7Q10_08810</name>
</gene>
<keyword evidence="1" id="KW-0812">Transmembrane</keyword>
<evidence type="ECO:0000256" key="1">
    <source>
        <dbReference type="SAM" id="Phobius"/>
    </source>
</evidence>
<feature type="transmembrane region" description="Helical" evidence="1">
    <location>
        <begin position="34"/>
        <end position="52"/>
    </location>
</feature>
<dbReference type="AlphaFoldDB" id="A0A4Y8PDF8"/>
<comment type="caution">
    <text evidence="2">The sequence shown here is derived from an EMBL/GenBank/DDBJ whole genome shotgun (WGS) entry which is preliminary data.</text>
</comment>
<dbReference type="Proteomes" id="UP000297713">
    <property type="component" value="Unassembled WGS sequence"/>
</dbReference>